<accession>A0A060WWA6</accession>
<name>A0A060WWA6_ONCMY</name>
<keyword evidence="1" id="KW-0472">Membrane</keyword>
<dbReference type="PaxDb" id="8022-A0A060WWA6"/>
<feature type="transmembrane region" description="Helical" evidence="1">
    <location>
        <begin position="167"/>
        <end position="186"/>
    </location>
</feature>
<organism evidence="2 3">
    <name type="scientific">Oncorhynchus mykiss</name>
    <name type="common">Rainbow trout</name>
    <name type="synonym">Salmo gairdneri</name>
    <dbReference type="NCBI Taxonomy" id="8022"/>
    <lineage>
        <taxon>Eukaryota</taxon>
        <taxon>Metazoa</taxon>
        <taxon>Chordata</taxon>
        <taxon>Craniata</taxon>
        <taxon>Vertebrata</taxon>
        <taxon>Euteleostomi</taxon>
        <taxon>Actinopterygii</taxon>
        <taxon>Neopterygii</taxon>
        <taxon>Teleostei</taxon>
        <taxon>Protacanthopterygii</taxon>
        <taxon>Salmoniformes</taxon>
        <taxon>Salmonidae</taxon>
        <taxon>Salmoninae</taxon>
        <taxon>Oncorhynchus</taxon>
    </lineage>
</organism>
<feature type="transmembrane region" description="Helical" evidence="1">
    <location>
        <begin position="58"/>
        <end position="80"/>
    </location>
</feature>
<gene>
    <name evidence="2" type="ORF">GSONMT00063315001</name>
</gene>
<evidence type="ECO:0000256" key="1">
    <source>
        <dbReference type="SAM" id="Phobius"/>
    </source>
</evidence>
<evidence type="ECO:0000313" key="2">
    <source>
        <dbReference type="EMBL" id="CDQ69339.1"/>
    </source>
</evidence>
<keyword evidence="1" id="KW-0812">Transmembrane</keyword>
<dbReference type="PANTHER" id="PTHR33802">
    <property type="entry name" value="SI:CH211-161H7.5-RELATED"/>
    <property type="match status" value="1"/>
</dbReference>
<feature type="transmembrane region" description="Helical" evidence="1">
    <location>
        <begin position="225"/>
        <end position="245"/>
    </location>
</feature>
<evidence type="ECO:0000313" key="3">
    <source>
        <dbReference type="Proteomes" id="UP000193380"/>
    </source>
</evidence>
<dbReference type="PANTHER" id="PTHR33802:SF4">
    <property type="entry name" value="SI:DKEY-29D8.3"/>
    <property type="match status" value="1"/>
</dbReference>
<protein>
    <submittedName>
        <fullName evidence="2">Uncharacterized protein</fullName>
    </submittedName>
</protein>
<dbReference type="Proteomes" id="UP000193380">
    <property type="component" value="Unassembled WGS sequence"/>
</dbReference>
<sequence length="308" mass="34365">MEDRSLPRVVVITLSVLIYISALAINVMAGAGKGPFHWSTGNISRKYETDITPSGWTFSIWGLIYTWLALMVMYIISLIYRGSWTLSVLLCGFYLSWIVNMALNMTWLLLWDPEQVTAALIVMATIAVTYYSVGFFSCYGLSVYGAWLSQNHPRDLWCIRLLVQNSIALYSTWTTIATLINFTLVLDLSGVARSTAATVSLCILLVEVIGCLTKFGIENFLLDQHVRYILTIYPVVIIALVGNVTKHYGLAAPSANAIFMVVLLVISCVLLLVVRVSLVIRRTRNQTLHPEALTSPSSLSKKQRKILM</sequence>
<feature type="transmembrane region" description="Helical" evidence="1">
    <location>
        <begin position="87"/>
        <end position="110"/>
    </location>
</feature>
<feature type="transmembrane region" description="Helical" evidence="1">
    <location>
        <begin position="9"/>
        <end position="29"/>
    </location>
</feature>
<feature type="transmembrane region" description="Helical" evidence="1">
    <location>
        <begin position="116"/>
        <end position="147"/>
    </location>
</feature>
<reference evidence="2" key="1">
    <citation type="journal article" date="2014" name="Nat. Commun.">
        <title>The rainbow trout genome provides novel insights into evolution after whole-genome duplication in vertebrates.</title>
        <authorList>
            <person name="Berthelot C."/>
            <person name="Brunet F."/>
            <person name="Chalopin D."/>
            <person name="Juanchich A."/>
            <person name="Bernard M."/>
            <person name="Noel B."/>
            <person name="Bento P."/>
            <person name="Da Silva C."/>
            <person name="Labadie K."/>
            <person name="Alberti A."/>
            <person name="Aury J.M."/>
            <person name="Louis A."/>
            <person name="Dehais P."/>
            <person name="Bardou P."/>
            <person name="Montfort J."/>
            <person name="Klopp C."/>
            <person name="Cabau C."/>
            <person name="Gaspin C."/>
            <person name="Thorgaard G.H."/>
            <person name="Boussaha M."/>
            <person name="Quillet E."/>
            <person name="Guyomard R."/>
            <person name="Galiana D."/>
            <person name="Bobe J."/>
            <person name="Volff J.N."/>
            <person name="Genet C."/>
            <person name="Wincker P."/>
            <person name="Jaillon O."/>
            <person name="Roest Crollius H."/>
            <person name="Guiguen Y."/>
        </authorList>
    </citation>
    <scope>NUCLEOTIDE SEQUENCE [LARGE SCALE GENOMIC DNA]</scope>
</reference>
<feature type="transmembrane region" description="Helical" evidence="1">
    <location>
        <begin position="192"/>
        <end position="213"/>
    </location>
</feature>
<keyword evidence="1" id="KW-1133">Transmembrane helix</keyword>
<feature type="transmembrane region" description="Helical" evidence="1">
    <location>
        <begin position="257"/>
        <end position="278"/>
    </location>
</feature>
<reference evidence="2" key="2">
    <citation type="submission" date="2014-03" db="EMBL/GenBank/DDBJ databases">
        <authorList>
            <person name="Genoscope - CEA"/>
        </authorList>
    </citation>
    <scope>NUCLEOTIDE SEQUENCE</scope>
</reference>
<dbReference type="AlphaFoldDB" id="A0A060WWA6"/>
<proteinExistence type="predicted"/>
<dbReference type="EMBL" id="FR904664">
    <property type="protein sequence ID" value="CDQ69339.1"/>
    <property type="molecule type" value="Genomic_DNA"/>
</dbReference>